<dbReference type="GO" id="GO:0006529">
    <property type="term" value="P:asparagine biosynthetic process"/>
    <property type="evidence" value="ECO:0007669"/>
    <property type="project" value="UniProtKB-KW"/>
</dbReference>
<evidence type="ECO:0000256" key="7">
    <source>
        <dbReference type="ARBA" id="ARBA00048741"/>
    </source>
</evidence>
<dbReference type="GO" id="GO:0004066">
    <property type="term" value="F:asparagine synthase (glutamine-hydrolyzing) activity"/>
    <property type="evidence" value="ECO:0007669"/>
    <property type="project" value="UniProtKB-EC"/>
</dbReference>
<feature type="binding site" evidence="9">
    <location>
        <position position="301"/>
    </location>
    <ligand>
        <name>ATP</name>
        <dbReference type="ChEBI" id="CHEBI:30616"/>
    </ligand>
</feature>
<keyword evidence="13" id="KW-1185">Reference proteome</keyword>
<evidence type="ECO:0000313" key="13">
    <source>
        <dbReference type="Proteomes" id="UP000218899"/>
    </source>
</evidence>
<dbReference type="InterPro" id="IPR033738">
    <property type="entry name" value="AsnB_N"/>
</dbReference>
<dbReference type="EC" id="6.3.5.4" evidence="3"/>
<feature type="active site" description="For GATase activity" evidence="8">
    <location>
        <position position="2"/>
    </location>
</feature>
<sequence length="662" mass="74483">MCGIAGLYRPAADSTADGLKTSVLAMTSVLRHRGPDGSGTWIDPATGIALGHRRLSIIDLSPNGHQPMVSESGRRVITFNGEIYNFGELRRELLGCGHQFRGHSDTEVLLAAVEEWGLLNALKRSIGMFAMAIWDRQERSLYLARDRLGEKPLYYGWVDGTLLFGSELKALRAYAGGRLIIDRDALALLLRHNYIPAPYSIYKGIRKLEPGMVLRVDSGSNEERSHYWSLRGLAGQSQVHRFRGSAEEATEGLDRLLRQAIRGQMVADVPLGAFLSGGIDSSTVVALMQAQSERPVKTFTIGFEDQNYDEAKHAKTVAAHLGTDHTEWYVTPGDALAVIPHLPSLYDEPFSDASQIPTSLVARLARRSVTVSLSGDGGDELFAGYNRYFLARTIWERVRRAPHLLRRMAALGLTCWSPRTWDRLFAGVARAIPSILRPRLFGEGIYKLAEILRAPGPEEIYRNLVSHWDDPARVVLNAAEPPTALTDPERWADLGDYTERMMFLDSVSYLPDDILVKIDRASMGVSLESRVPLLDPRVVEFAWSLPLELKIRKGQGKWLLRQVLYRYVPPHLVDRPKMGFGVPIDSWLRGPLREWGEAMLDEARIRQDGFFDHIPIRRRWEEHLSGRRNWQYPLWDVLMFQGWLDAERLHSIGHASLAANAS</sequence>
<evidence type="ECO:0000256" key="5">
    <source>
        <dbReference type="ARBA" id="ARBA00022840"/>
    </source>
</evidence>
<dbReference type="PANTHER" id="PTHR43284:SF1">
    <property type="entry name" value="ASPARAGINE SYNTHETASE"/>
    <property type="match status" value="1"/>
</dbReference>
<organism evidence="12 13">
    <name type="scientific">Sulfurifustis variabilis</name>
    <dbReference type="NCBI Taxonomy" id="1675686"/>
    <lineage>
        <taxon>Bacteria</taxon>
        <taxon>Pseudomonadati</taxon>
        <taxon>Pseudomonadota</taxon>
        <taxon>Gammaproteobacteria</taxon>
        <taxon>Acidiferrobacterales</taxon>
        <taxon>Acidiferrobacteraceae</taxon>
        <taxon>Sulfurifustis</taxon>
    </lineage>
</organism>
<dbReference type="GO" id="GO:0005829">
    <property type="term" value="C:cytosol"/>
    <property type="evidence" value="ECO:0007669"/>
    <property type="project" value="TreeGrafter"/>
</dbReference>
<dbReference type="InterPro" id="IPR051786">
    <property type="entry name" value="ASN_synthetase/amidase"/>
</dbReference>
<evidence type="ECO:0000256" key="8">
    <source>
        <dbReference type="PIRSR" id="PIRSR001589-1"/>
    </source>
</evidence>
<dbReference type="PROSITE" id="PS51278">
    <property type="entry name" value="GATASE_TYPE_2"/>
    <property type="match status" value="1"/>
</dbReference>
<evidence type="ECO:0000256" key="3">
    <source>
        <dbReference type="ARBA" id="ARBA00012737"/>
    </source>
</evidence>
<feature type="site" description="Important for beta-aspartyl-AMP intermediate formation" evidence="10">
    <location>
        <position position="376"/>
    </location>
</feature>
<dbReference type="InterPro" id="IPR014729">
    <property type="entry name" value="Rossmann-like_a/b/a_fold"/>
</dbReference>
<reference evidence="12 13" key="1">
    <citation type="submission" date="2015-08" db="EMBL/GenBank/DDBJ databases">
        <title>Complete genome sequence of Sulfurifustis variabilis.</title>
        <authorList>
            <person name="Miura A."/>
            <person name="Kojima H."/>
            <person name="Fukui M."/>
        </authorList>
    </citation>
    <scope>NUCLEOTIDE SEQUENCE [LARGE SCALE GENOMIC DNA]</scope>
    <source>
        <strain evidence="13">skN76</strain>
    </source>
</reference>
<dbReference type="SUPFAM" id="SSF56235">
    <property type="entry name" value="N-terminal nucleophile aminohydrolases (Ntn hydrolases)"/>
    <property type="match status" value="1"/>
</dbReference>
<dbReference type="KEGG" id="sva:SVA_2045"/>
<evidence type="ECO:0000256" key="10">
    <source>
        <dbReference type="PIRSR" id="PIRSR001589-3"/>
    </source>
</evidence>
<dbReference type="RefSeq" id="WP_096461084.1">
    <property type="nucleotide sequence ID" value="NZ_AP014936.1"/>
</dbReference>
<keyword evidence="5 9" id="KW-0067">ATP-binding</keyword>
<dbReference type="InterPro" id="IPR006426">
    <property type="entry name" value="Asn_synth_AEB"/>
</dbReference>
<dbReference type="Gene3D" id="3.60.20.10">
    <property type="entry name" value="Glutamine Phosphoribosylpyrophosphate, subunit 1, domain 1"/>
    <property type="match status" value="1"/>
</dbReference>
<gene>
    <name evidence="12" type="ORF">SVA_2045</name>
</gene>
<comment type="catalytic activity">
    <reaction evidence="7">
        <text>L-aspartate + L-glutamine + ATP + H2O = L-asparagine + L-glutamate + AMP + diphosphate + H(+)</text>
        <dbReference type="Rhea" id="RHEA:12228"/>
        <dbReference type="ChEBI" id="CHEBI:15377"/>
        <dbReference type="ChEBI" id="CHEBI:15378"/>
        <dbReference type="ChEBI" id="CHEBI:29985"/>
        <dbReference type="ChEBI" id="CHEBI:29991"/>
        <dbReference type="ChEBI" id="CHEBI:30616"/>
        <dbReference type="ChEBI" id="CHEBI:33019"/>
        <dbReference type="ChEBI" id="CHEBI:58048"/>
        <dbReference type="ChEBI" id="CHEBI:58359"/>
        <dbReference type="ChEBI" id="CHEBI:456215"/>
        <dbReference type="EC" id="6.3.5.4"/>
    </reaction>
</comment>
<feature type="binding site" evidence="9">
    <location>
        <begin position="374"/>
        <end position="375"/>
    </location>
    <ligand>
        <name>ATP</name>
        <dbReference type="ChEBI" id="CHEBI:30616"/>
    </ligand>
</feature>
<keyword evidence="6 8" id="KW-0315">Glutamine amidotransferase</keyword>
<name>A0A1B4VDR6_9GAMM</name>
<dbReference type="NCBIfam" id="TIGR01536">
    <property type="entry name" value="asn_synth_AEB"/>
    <property type="match status" value="1"/>
</dbReference>
<evidence type="ECO:0000256" key="1">
    <source>
        <dbReference type="ARBA" id="ARBA00005187"/>
    </source>
</evidence>
<dbReference type="OrthoDB" id="9763290at2"/>
<evidence type="ECO:0000256" key="4">
    <source>
        <dbReference type="ARBA" id="ARBA00022741"/>
    </source>
</evidence>
<dbReference type="CDD" id="cd01991">
    <property type="entry name" value="Asn_synthase_B_C"/>
    <property type="match status" value="1"/>
</dbReference>
<keyword evidence="8" id="KW-0028">Amino-acid biosynthesis</keyword>
<dbReference type="PANTHER" id="PTHR43284">
    <property type="entry name" value="ASPARAGINE SYNTHETASE (GLUTAMINE-HYDROLYZING)"/>
    <property type="match status" value="1"/>
</dbReference>
<feature type="domain" description="Glutamine amidotransferase type-2" evidence="11">
    <location>
        <begin position="2"/>
        <end position="219"/>
    </location>
</feature>
<keyword evidence="4 9" id="KW-0547">Nucleotide-binding</keyword>
<dbReference type="Pfam" id="PF00733">
    <property type="entry name" value="Asn_synthase"/>
    <property type="match status" value="1"/>
</dbReference>
<dbReference type="PIRSF" id="PIRSF001589">
    <property type="entry name" value="Asn_synthetase_glu-h"/>
    <property type="match status" value="1"/>
</dbReference>
<proteinExistence type="inferred from homology"/>
<dbReference type="AlphaFoldDB" id="A0A1B4VDR6"/>
<dbReference type="SUPFAM" id="SSF52402">
    <property type="entry name" value="Adenine nucleotide alpha hydrolases-like"/>
    <property type="match status" value="1"/>
</dbReference>
<dbReference type="CDD" id="cd00712">
    <property type="entry name" value="AsnB"/>
    <property type="match status" value="1"/>
</dbReference>
<dbReference type="Gene3D" id="3.40.50.620">
    <property type="entry name" value="HUPs"/>
    <property type="match status" value="1"/>
</dbReference>
<dbReference type="Pfam" id="PF13537">
    <property type="entry name" value="GATase_7"/>
    <property type="match status" value="1"/>
</dbReference>
<evidence type="ECO:0000256" key="9">
    <source>
        <dbReference type="PIRSR" id="PIRSR001589-2"/>
    </source>
</evidence>
<evidence type="ECO:0000256" key="2">
    <source>
        <dbReference type="ARBA" id="ARBA00005752"/>
    </source>
</evidence>
<dbReference type="EMBL" id="AP014936">
    <property type="protein sequence ID" value="BAU48597.1"/>
    <property type="molecule type" value="Genomic_DNA"/>
</dbReference>
<dbReference type="GO" id="GO:0005524">
    <property type="term" value="F:ATP binding"/>
    <property type="evidence" value="ECO:0007669"/>
    <property type="project" value="UniProtKB-KW"/>
</dbReference>
<comment type="similarity">
    <text evidence="2">Belongs to the asparagine synthetase family.</text>
</comment>
<protein>
    <recommendedName>
        <fullName evidence="3">asparagine synthase (glutamine-hydrolyzing)</fullName>
        <ecNumber evidence="3">6.3.5.4</ecNumber>
    </recommendedName>
</protein>
<comment type="pathway">
    <text evidence="1">Amino-acid biosynthesis; L-asparagine biosynthesis; L-asparagine from L-aspartate (L-Gln route): step 1/1.</text>
</comment>
<dbReference type="InterPro" id="IPR029055">
    <property type="entry name" value="Ntn_hydrolases_N"/>
</dbReference>
<evidence type="ECO:0000256" key="6">
    <source>
        <dbReference type="ARBA" id="ARBA00022962"/>
    </source>
</evidence>
<evidence type="ECO:0000259" key="11">
    <source>
        <dbReference type="PROSITE" id="PS51278"/>
    </source>
</evidence>
<dbReference type="InterPro" id="IPR001962">
    <property type="entry name" value="Asn_synthase"/>
</dbReference>
<feature type="binding site" evidence="9">
    <location>
        <position position="105"/>
    </location>
    <ligand>
        <name>L-glutamine</name>
        <dbReference type="ChEBI" id="CHEBI:58359"/>
    </ligand>
</feature>
<dbReference type="Proteomes" id="UP000218899">
    <property type="component" value="Chromosome"/>
</dbReference>
<accession>A0A1B4VDR6</accession>
<keyword evidence="8" id="KW-0061">Asparagine biosynthesis</keyword>
<dbReference type="InterPro" id="IPR017932">
    <property type="entry name" value="GATase_2_dom"/>
</dbReference>
<evidence type="ECO:0000313" key="12">
    <source>
        <dbReference type="EMBL" id="BAU48597.1"/>
    </source>
</evidence>